<dbReference type="Gene3D" id="3.40.50.1110">
    <property type="entry name" value="SGNH hydrolase"/>
    <property type="match status" value="1"/>
</dbReference>
<reference evidence="5" key="1">
    <citation type="submission" date="2019-05" db="EMBL/GenBank/DDBJ databases">
        <title>Complete genome sequencing of Absiella argi strain JCM 30884.</title>
        <authorList>
            <person name="Sakamoto M."/>
            <person name="Murakami T."/>
            <person name="Mori H."/>
        </authorList>
    </citation>
    <scope>NUCLEOTIDE SEQUENCE [LARGE SCALE GENOMIC DNA]</scope>
    <source>
        <strain evidence="5">JCM 30884</strain>
    </source>
</reference>
<sequence length="266" mass="30609">MKKSNFITILIFALFIAGSIFVMNKDYNKEAVHKVVKENSVAKVKKPVSKPQKKKEEKKQDKVEEDKKQVSSFSMQNTLFIGDSRTVGLMEYGKMKEPDFFCSVGMSVFNIYDDALSVPKVGNVTLSQLLTNKKYDKIYIMLGVNEMGYRFDKIIEKYKELLSFIKQKQPDTTIFLQANLHVTGERSNSDDTFNNHSINKLNKALSKMADNKKIYYLDVNPIFDDENGNLSADKSEDNTHLYAKYYEVWGKWIVSQSASLTKEELH</sequence>
<dbReference type="Pfam" id="PF13472">
    <property type="entry name" value="Lipase_GDSL_2"/>
    <property type="match status" value="1"/>
</dbReference>
<organism evidence="4 5">
    <name type="scientific">Amedibacterium intestinale</name>
    <dbReference type="NCBI Taxonomy" id="2583452"/>
    <lineage>
        <taxon>Bacteria</taxon>
        <taxon>Bacillati</taxon>
        <taxon>Bacillota</taxon>
        <taxon>Erysipelotrichia</taxon>
        <taxon>Erysipelotrichales</taxon>
        <taxon>Erysipelotrichaceae</taxon>
        <taxon>Amedibacterium</taxon>
    </lineage>
</organism>
<dbReference type="AlphaFoldDB" id="A0A6N4TGG5"/>
<gene>
    <name evidence="4" type="ORF">Aargi30884_04470</name>
</gene>
<dbReference type="InterPro" id="IPR036514">
    <property type="entry name" value="SGNH_hydro_sf"/>
</dbReference>
<feature type="compositionally biased region" description="Basic and acidic residues" evidence="1">
    <location>
        <begin position="54"/>
        <end position="69"/>
    </location>
</feature>
<feature type="transmembrane region" description="Helical" evidence="2">
    <location>
        <begin position="6"/>
        <end position="24"/>
    </location>
</feature>
<evidence type="ECO:0000256" key="2">
    <source>
        <dbReference type="SAM" id="Phobius"/>
    </source>
</evidence>
<proteinExistence type="predicted"/>
<dbReference type="SUPFAM" id="SSF52266">
    <property type="entry name" value="SGNH hydrolase"/>
    <property type="match status" value="1"/>
</dbReference>
<keyword evidence="5" id="KW-1185">Reference proteome</keyword>
<dbReference type="Proteomes" id="UP000464754">
    <property type="component" value="Chromosome"/>
</dbReference>
<evidence type="ECO:0000313" key="5">
    <source>
        <dbReference type="Proteomes" id="UP000464754"/>
    </source>
</evidence>
<keyword evidence="2" id="KW-1133">Transmembrane helix</keyword>
<feature type="domain" description="SGNH hydrolase-type esterase" evidence="3">
    <location>
        <begin position="130"/>
        <end position="247"/>
    </location>
</feature>
<evidence type="ECO:0000313" key="4">
    <source>
        <dbReference type="EMBL" id="BBK21544.1"/>
    </source>
</evidence>
<dbReference type="RefSeq" id="WP_115714754.1">
    <property type="nucleotide sequence ID" value="NZ_AP019695.1"/>
</dbReference>
<dbReference type="EMBL" id="AP019695">
    <property type="protein sequence ID" value="BBK21544.1"/>
    <property type="molecule type" value="Genomic_DNA"/>
</dbReference>
<name>A0A6N4TGG5_9FIRM</name>
<accession>A0A6N4TGG5</accession>
<dbReference type="InterPro" id="IPR013830">
    <property type="entry name" value="SGNH_hydro"/>
</dbReference>
<feature type="region of interest" description="Disordered" evidence="1">
    <location>
        <begin position="46"/>
        <end position="69"/>
    </location>
</feature>
<keyword evidence="2" id="KW-0812">Transmembrane</keyword>
<protein>
    <recommendedName>
        <fullName evidence="3">SGNH hydrolase-type esterase domain-containing protein</fullName>
    </recommendedName>
</protein>
<dbReference type="KEGG" id="aarg:Aargi30884_04470"/>
<evidence type="ECO:0000259" key="3">
    <source>
        <dbReference type="Pfam" id="PF13472"/>
    </source>
</evidence>
<keyword evidence="2" id="KW-0472">Membrane</keyword>
<evidence type="ECO:0000256" key="1">
    <source>
        <dbReference type="SAM" id="MobiDB-lite"/>
    </source>
</evidence>